<comment type="caution">
    <text evidence="11">The sequence shown here is derived from an EMBL/GenBank/DDBJ whole genome shotgun (WGS) entry which is preliminary data.</text>
</comment>
<comment type="PTM">
    <text evidence="9">Transiently phosphorylated on a His residue during the reaction cycle. Phosphorylation strongly increases the affinity for substrates and increases the rate of nicotinate D-ribonucleotide production. Dephosphorylation regenerates the low-affinity form of the enzyme, leading to product release.</text>
</comment>
<evidence type="ECO:0000256" key="2">
    <source>
        <dbReference type="ARBA" id="ARBA00010897"/>
    </source>
</evidence>
<evidence type="ECO:0000256" key="4">
    <source>
        <dbReference type="ARBA" id="ARBA00022553"/>
    </source>
</evidence>
<sequence length="430" mass="45137">MSVSPGLLTDRYELTMLTSFVRDGSVDHPAVFEAFARRLPEGRRYGVVAGLGRLVPMIADFAFTGEEVDWLHAQGVLDEQSAAWLRDFRFGGDVDAYPEGDLYFPGSPVLTVRGTLGECVMLETLVLSVLNHDSAIASAAARMTTAAGDRPLVEMGSRRTHEDAAVATARAAYLAGFTSTSNLAAGRLHGVPTVGTAAHAFTLAHESEAAAFASQVATQGTGTTLLVDTYDVAEGIRTAVEVAGPGLGAVRIDSGDLAETAAMARTLLDGLGATETRITATSDLDEYVITALADAPIDGYGVGTRVATGSGHPTASMVYKLVAVGREPGGRLHPVAKKSHDKVSVGGAKTAWRRYDGEVLVEEWYRDDDTDQPGARRVQVPVLRDGRVVHDPPLTEVRTHCAAAVASLPAAARGVAAGPPYLTVSSKESP</sequence>
<dbReference type="CDD" id="cd01570">
    <property type="entry name" value="NAPRTase_A"/>
    <property type="match status" value="1"/>
</dbReference>
<dbReference type="InterPro" id="IPR036068">
    <property type="entry name" value="Nicotinate_pribotase-like_C"/>
</dbReference>
<comment type="catalytic activity">
    <reaction evidence="8 9">
        <text>5-phospho-alpha-D-ribose 1-diphosphate + nicotinate + ATP + H2O = nicotinate beta-D-ribonucleotide + ADP + phosphate + diphosphate</text>
        <dbReference type="Rhea" id="RHEA:36163"/>
        <dbReference type="ChEBI" id="CHEBI:15377"/>
        <dbReference type="ChEBI" id="CHEBI:30616"/>
        <dbReference type="ChEBI" id="CHEBI:32544"/>
        <dbReference type="ChEBI" id="CHEBI:33019"/>
        <dbReference type="ChEBI" id="CHEBI:43474"/>
        <dbReference type="ChEBI" id="CHEBI:57502"/>
        <dbReference type="ChEBI" id="CHEBI:58017"/>
        <dbReference type="ChEBI" id="CHEBI:456216"/>
        <dbReference type="EC" id="6.3.4.21"/>
    </reaction>
</comment>
<keyword evidence="12" id="KW-1185">Reference proteome</keyword>
<gene>
    <name evidence="11" type="ORF">EPD83_015795</name>
</gene>
<keyword evidence="7 9" id="KW-0808">Transferase</keyword>
<dbReference type="InterPro" id="IPR013785">
    <property type="entry name" value="Aldolase_TIM"/>
</dbReference>
<organism evidence="11 12">
    <name type="scientific">Phycicoccus flavus</name>
    <dbReference type="NCBI Taxonomy" id="2502783"/>
    <lineage>
        <taxon>Bacteria</taxon>
        <taxon>Bacillati</taxon>
        <taxon>Actinomycetota</taxon>
        <taxon>Actinomycetes</taxon>
        <taxon>Micrococcales</taxon>
        <taxon>Intrasporangiaceae</taxon>
        <taxon>Phycicoccus</taxon>
    </lineage>
</organism>
<dbReference type="Pfam" id="PF17767">
    <property type="entry name" value="NAPRTase_N"/>
    <property type="match status" value="1"/>
</dbReference>
<dbReference type="Proteomes" id="UP000287866">
    <property type="component" value="Unassembled WGS sequence"/>
</dbReference>
<dbReference type="Gene3D" id="3.20.140.10">
    <property type="entry name" value="nicotinate phosphoribosyltransferase"/>
    <property type="match status" value="2"/>
</dbReference>
<dbReference type="AlphaFoldDB" id="A0A8T6R9I2"/>
<keyword evidence="5 9" id="KW-0436">Ligase</keyword>
<dbReference type="NCBIfam" id="NF006698">
    <property type="entry name" value="PRK09243.1-5"/>
    <property type="match status" value="1"/>
</dbReference>
<dbReference type="SUPFAM" id="SSF51690">
    <property type="entry name" value="Nicotinate/Quinolinate PRTase C-terminal domain-like"/>
    <property type="match status" value="1"/>
</dbReference>
<dbReference type="PANTHER" id="PTHR11098">
    <property type="entry name" value="NICOTINATE PHOSPHORIBOSYLTRANSFERASE"/>
    <property type="match status" value="1"/>
</dbReference>
<dbReference type="SUPFAM" id="SSF54675">
    <property type="entry name" value="Nicotinate/Quinolinate PRTase N-terminal domain-like"/>
    <property type="match status" value="1"/>
</dbReference>
<evidence type="ECO:0000256" key="8">
    <source>
        <dbReference type="ARBA" id="ARBA00048668"/>
    </source>
</evidence>
<evidence type="ECO:0000259" key="10">
    <source>
        <dbReference type="Pfam" id="PF17767"/>
    </source>
</evidence>
<dbReference type="InterPro" id="IPR007229">
    <property type="entry name" value="Nic_PRibTrfase-Fam"/>
</dbReference>
<dbReference type="GO" id="GO:0016757">
    <property type="term" value="F:glycosyltransferase activity"/>
    <property type="evidence" value="ECO:0007669"/>
    <property type="project" value="UniProtKB-KW"/>
</dbReference>
<comment type="function">
    <text evidence="9">Catalyzes the first step in the biosynthesis of NAD from nicotinic acid, the ATP-dependent synthesis of beta-nicotinate D-ribonucleotide from nicotinate and 5-phospho-D-ribose 1-phosphate.</text>
</comment>
<evidence type="ECO:0000313" key="12">
    <source>
        <dbReference type="Proteomes" id="UP000287866"/>
    </source>
</evidence>
<dbReference type="EMBL" id="SAYU02000062">
    <property type="protein sequence ID" value="NHA69505.1"/>
    <property type="molecule type" value="Genomic_DNA"/>
</dbReference>
<dbReference type="NCBIfam" id="TIGR01513">
    <property type="entry name" value="NAPRTase_put"/>
    <property type="match status" value="1"/>
</dbReference>
<evidence type="ECO:0000256" key="7">
    <source>
        <dbReference type="ARBA" id="ARBA00022679"/>
    </source>
</evidence>
<evidence type="ECO:0000256" key="5">
    <source>
        <dbReference type="ARBA" id="ARBA00022598"/>
    </source>
</evidence>
<dbReference type="GO" id="GO:0005829">
    <property type="term" value="C:cytosol"/>
    <property type="evidence" value="ECO:0007669"/>
    <property type="project" value="TreeGrafter"/>
</dbReference>
<comment type="similarity">
    <text evidence="2 9">Belongs to the NAPRTase family.</text>
</comment>
<evidence type="ECO:0000256" key="3">
    <source>
        <dbReference type="ARBA" id="ARBA00013236"/>
    </source>
</evidence>
<keyword evidence="11" id="KW-0328">Glycosyltransferase</keyword>
<dbReference type="InterPro" id="IPR006405">
    <property type="entry name" value="Nic_PRibTrfase_pncB"/>
</dbReference>
<dbReference type="GO" id="GO:0034355">
    <property type="term" value="P:NAD+ biosynthetic process via the salvage pathway"/>
    <property type="evidence" value="ECO:0007669"/>
    <property type="project" value="TreeGrafter"/>
</dbReference>
<dbReference type="PANTHER" id="PTHR11098:SF8">
    <property type="entry name" value="NICOTINATE PHOSPHORIBOSYLTRANSFERASE PNCB1"/>
    <property type="match status" value="1"/>
</dbReference>
<dbReference type="Gene3D" id="3.20.20.70">
    <property type="entry name" value="Aldolase class I"/>
    <property type="match status" value="1"/>
</dbReference>
<evidence type="ECO:0000313" key="11">
    <source>
        <dbReference type="EMBL" id="NHA69505.1"/>
    </source>
</evidence>
<dbReference type="EC" id="6.3.4.21" evidence="3 9"/>
<accession>A0A8T6R9I2</accession>
<keyword evidence="4" id="KW-0597">Phosphoprotein</keyword>
<dbReference type="GO" id="GO:0004516">
    <property type="term" value="F:nicotinate phosphoribosyltransferase activity"/>
    <property type="evidence" value="ECO:0007669"/>
    <property type="project" value="UniProtKB-UniRule"/>
</dbReference>
<proteinExistence type="inferred from homology"/>
<feature type="domain" description="Nicotinate phosphoribosyltransferase N-terminal" evidence="10">
    <location>
        <begin position="7"/>
        <end position="131"/>
    </location>
</feature>
<comment type="pathway">
    <text evidence="1 9">Cofactor biosynthesis; NAD(+) biosynthesis; nicotinate D-ribonucleotide from nicotinate: step 1/1.</text>
</comment>
<keyword evidence="6 9" id="KW-0662">Pyridine nucleotide biosynthesis</keyword>
<dbReference type="NCBIfam" id="NF009131">
    <property type="entry name" value="PRK12484.1"/>
    <property type="match status" value="1"/>
</dbReference>
<dbReference type="InterPro" id="IPR040727">
    <property type="entry name" value="NAPRTase_N"/>
</dbReference>
<evidence type="ECO:0000256" key="1">
    <source>
        <dbReference type="ARBA" id="ARBA00004952"/>
    </source>
</evidence>
<dbReference type="PIRSF" id="PIRSF000484">
    <property type="entry name" value="NAPRT"/>
    <property type="match status" value="1"/>
</dbReference>
<name>A0A8T6R9I2_9MICO</name>
<protein>
    <recommendedName>
        <fullName evidence="3 9">Nicotinate phosphoribosyltransferase</fullName>
        <ecNumber evidence="3 9">6.3.4.21</ecNumber>
    </recommendedName>
</protein>
<evidence type="ECO:0000256" key="6">
    <source>
        <dbReference type="ARBA" id="ARBA00022642"/>
    </source>
</evidence>
<evidence type="ECO:0000256" key="9">
    <source>
        <dbReference type="RuleBase" id="RU365100"/>
    </source>
</evidence>
<reference evidence="11" key="1">
    <citation type="submission" date="2020-03" db="EMBL/GenBank/DDBJ databases">
        <title>Phycicoccus flavus sp. nov., a novel endophytic actinobacterium isolated from branch of Kandelia candel.</title>
        <authorList>
            <person name="Tuo L."/>
        </authorList>
    </citation>
    <scope>NUCLEOTIDE SEQUENCE</scope>
    <source>
        <strain evidence="11">CMS6Z-2</strain>
    </source>
</reference>